<keyword evidence="2" id="KW-1185">Reference proteome</keyword>
<organism evidence="1 2">
    <name type="scientific">Pyrococcus yayanosii (strain CH1 / JCM 16557)</name>
    <dbReference type="NCBI Taxonomy" id="529709"/>
    <lineage>
        <taxon>Archaea</taxon>
        <taxon>Methanobacteriati</taxon>
        <taxon>Methanobacteriota</taxon>
        <taxon>Thermococci</taxon>
        <taxon>Thermococcales</taxon>
        <taxon>Thermococcaceae</taxon>
        <taxon>Pyrococcus</taxon>
    </lineage>
</organism>
<dbReference type="eggNOG" id="arCOG03806">
    <property type="taxonomic scope" value="Archaea"/>
</dbReference>
<dbReference type="Gene3D" id="3.30.2320.10">
    <property type="entry name" value="hypothetical protein PF0899 domain"/>
    <property type="match status" value="1"/>
</dbReference>
<dbReference type="Pfam" id="PF08967">
    <property type="entry name" value="ENCP4"/>
    <property type="match status" value="1"/>
</dbReference>
<dbReference type="InterPro" id="IPR036216">
    <property type="entry name" value="ENCP4_sf"/>
</dbReference>
<name>F8AFI2_PYRYC</name>
<evidence type="ECO:0000313" key="2">
    <source>
        <dbReference type="Proteomes" id="UP000008386"/>
    </source>
</evidence>
<dbReference type="Proteomes" id="UP000008386">
    <property type="component" value="Chromosome"/>
</dbReference>
<accession>F8AFI2</accession>
<evidence type="ECO:0000313" key="1">
    <source>
        <dbReference type="EMBL" id="AEH23797.1"/>
    </source>
</evidence>
<reference evidence="1 2" key="1">
    <citation type="journal article" date="2011" name="J. Bacteriol.">
        <title>Complete genome sequence of the obligate piezophilic hyperthermophilic archaeon Pyrococcus yayanosii CH1.</title>
        <authorList>
            <person name="Jun X."/>
            <person name="Lupeng L."/>
            <person name="Minjuan X."/>
            <person name="Oger P."/>
            <person name="Fengping W."/>
            <person name="Jebbar M."/>
            <person name="Xiang X."/>
        </authorList>
    </citation>
    <scope>NUCLEOTIDE SEQUENCE [LARGE SCALE GENOMIC DNA]</scope>
    <source>
        <strain evidence="2">CH1 / JCM 16557</strain>
    </source>
</reference>
<dbReference type="EMBL" id="CP002779">
    <property type="protein sequence ID" value="AEH23797.1"/>
    <property type="molecule type" value="Genomic_DNA"/>
</dbReference>
<dbReference type="NCBIfam" id="NF041191">
    <property type="entry name" value="encap_f4b"/>
    <property type="match status" value="1"/>
</dbReference>
<dbReference type="HOGENOM" id="CLU_158400_0_0_2"/>
<proteinExistence type="predicted"/>
<sequence>MNPHNINSFTKRPKYFIGRISREREDEMGKKEEFLDQLIELINTAIRELEEEGLSPDILLAGSEFLKYSLDIIEGLSLSVYEIKELGNDAIIADSKYIGQLKKASRRISIEPLLQEEEWEEILKNLPEIED</sequence>
<dbReference type="KEGG" id="pya:PYCH_00840"/>
<protein>
    <submittedName>
        <fullName evidence="1">Uncharacterized protein</fullName>
    </submittedName>
</protein>
<dbReference type="SUPFAM" id="SSF111057">
    <property type="entry name" value="Hypothetical protein PF0899"/>
    <property type="match status" value="1"/>
</dbReference>
<dbReference type="AlphaFoldDB" id="F8AFI2"/>
<gene>
    <name evidence="1" type="ordered locus">PYCH_00840</name>
</gene>